<proteinExistence type="predicted"/>
<reference evidence="2" key="1">
    <citation type="journal article" date="2023" name="Science">
        <title>Genome structures resolve the early diversification of teleost fishes.</title>
        <authorList>
            <person name="Parey E."/>
            <person name="Louis A."/>
            <person name="Montfort J."/>
            <person name="Bouchez O."/>
            <person name="Roques C."/>
            <person name="Iampietro C."/>
            <person name="Lluch J."/>
            <person name="Castinel A."/>
            <person name="Donnadieu C."/>
            <person name="Desvignes T."/>
            <person name="Floi Bucao C."/>
            <person name="Jouanno E."/>
            <person name="Wen M."/>
            <person name="Mejri S."/>
            <person name="Dirks R."/>
            <person name="Jansen H."/>
            <person name="Henkel C."/>
            <person name="Chen W.J."/>
            <person name="Zahm M."/>
            <person name="Cabau C."/>
            <person name="Klopp C."/>
            <person name="Thompson A.W."/>
            <person name="Robinson-Rechavi M."/>
            <person name="Braasch I."/>
            <person name="Lecointre G."/>
            <person name="Bobe J."/>
            <person name="Postlethwait J.H."/>
            <person name="Berthelot C."/>
            <person name="Roest Crollius H."/>
            <person name="Guiguen Y."/>
        </authorList>
    </citation>
    <scope>NUCLEOTIDE SEQUENCE</scope>
    <source>
        <strain evidence="2">WJC10195</strain>
    </source>
</reference>
<feature type="region of interest" description="Disordered" evidence="1">
    <location>
        <begin position="30"/>
        <end position="172"/>
    </location>
</feature>
<feature type="compositionally biased region" description="Basic and acidic residues" evidence="1">
    <location>
        <begin position="74"/>
        <end position="97"/>
    </location>
</feature>
<feature type="compositionally biased region" description="Basic and acidic residues" evidence="1">
    <location>
        <begin position="53"/>
        <end position="65"/>
    </location>
</feature>
<dbReference type="Proteomes" id="UP001152622">
    <property type="component" value="Chromosome 13"/>
</dbReference>
<dbReference type="OrthoDB" id="60433at2759"/>
<gene>
    <name evidence="2" type="ORF">SKAU_G00306430</name>
</gene>
<evidence type="ECO:0000256" key="1">
    <source>
        <dbReference type="SAM" id="MobiDB-lite"/>
    </source>
</evidence>
<organism evidence="2 3">
    <name type="scientific">Synaphobranchus kaupii</name>
    <name type="common">Kaup's arrowtooth eel</name>
    <dbReference type="NCBI Taxonomy" id="118154"/>
    <lineage>
        <taxon>Eukaryota</taxon>
        <taxon>Metazoa</taxon>
        <taxon>Chordata</taxon>
        <taxon>Craniata</taxon>
        <taxon>Vertebrata</taxon>
        <taxon>Euteleostomi</taxon>
        <taxon>Actinopterygii</taxon>
        <taxon>Neopterygii</taxon>
        <taxon>Teleostei</taxon>
        <taxon>Anguilliformes</taxon>
        <taxon>Synaphobranchidae</taxon>
        <taxon>Synaphobranchus</taxon>
    </lineage>
</organism>
<dbReference type="AlphaFoldDB" id="A0A9Q1IIQ6"/>
<name>A0A9Q1IIQ6_SYNKA</name>
<feature type="compositionally biased region" description="Polar residues" evidence="1">
    <location>
        <begin position="128"/>
        <end position="144"/>
    </location>
</feature>
<evidence type="ECO:0000313" key="3">
    <source>
        <dbReference type="Proteomes" id="UP001152622"/>
    </source>
</evidence>
<evidence type="ECO:0000313" key="2">
    <source>
        <dbReference type="EMBL" id="KAJ8343314.1"/>
    </source>
</evidence>
<protein>
    <submittedName>
        <fullName evidence="2">Uncharacterized protein</fullName>
    </submittedName>
</protein>
<keyword evidence="3" id="KW-1185">Reference proteome</keyword>
<accession>A0A9Q1IIQ6</accession>
<sequence>MTAHDCPGIDEKKIDNCTNMQCKDFYVMEIQGDTPDSSPGLRESPSVTTAGTGHHEQASRPDEASRSPAPQHRGPPDRVGRDAAEEPRREDNKDDRGGSLPEVVITQADEGRRAAVNPPGGDGDTGRSEGTASVNISSSQTNGGDPSPSCCDLQSLKSDSEAANSGKAKKRQQCICCAALDFI</sequence>
<dbReference type="EMBL" id="JAINUF010000013">
    <property type="protein sequence ID" value="KAJ8343314.1"/>
    <property type="molecule type" value="Genomic_DNA"/>
</dbReference>
<comment type="caution">
    <text evidence="2">The sequence shown here is derived from an EMBL/GenBank/DDBJ whole genome shotgun (WGS) entry which is preliminary data.</text>
</comment>